<proteinExistence type="predicted"/>
<gene>
    <name evidence="1" type="ORF">BofuT4_uP135700.1</name>
</gene>
<dbReference type="InParanoid" id="G2YPH7"/>
<organism evidence="1 2">
    <name type="scientific">Botryotinia fuckeliana (strain T4)</name>
    <name type="common">Noble rot fungus</name>
    <name type="synonym">Botrytis cinerea</name>
    <dbReference type="NCBI Taxonomy" id="999810"/>
    <lineage>
        <taxon>Eukaryota</taxon>
        <taxon>Fungi</taxon>
        <taxon>Dikarya</taxon>
        <taxon>Ascomycota</taxon>
        <taxon>Pezizomycotina</taxon>
        <taxon>Leotiomycetes</taxon>
        <taxon>Helotiales</taxon>
        <taxon>Sclerotiniaceae</taxon>
        <taxon>Botrytis</taxon>
    </lineage>
</organism>
<evidence type="ECO:0000313" key="2">
    <source>
        <dbReference type="Proteomes" id="UP000008177"/>
    </source>
</evidence>
<accession>G2YPH7</accession>
<dbReference type="Proteomes" id="UP000008177">
    <property type="component" value="Unplaced contigs"/>
</dbReference>
<evidence type="ECO:0000313" key="1">
    <source>
        <dbReference type="EMBL" id="CCD53525.1"/>
    </source>
</evidence>
<name>G2YPH7_BOTF4</name>
<dbReference type="HOGENOM" id="CLU_3013969_0_0_1"/>
<reference evidence="2" key="1">
    <citation type="journal article" date="2011" name="PLoS Genet.">
        <title>Genomic analysis of the necrotrophic fungal pathogens Sclerotinia sclerotiorum and Botrytis cinerea.</title>
        <authorList>
            <person name="Amselem J."/>
            <person name="Cuomo C.A."/>
            <person name="van Kan J.A."/>
            <person name="Viaud M."/>
            <person name="Benito E.P."/>
            <person name="Couloux A."/>
            <person name="Coutinho P.M."/>
            <person name="de Vries R.P."/>
            <person name="Dyer P.S."/>
            <person name="Fillinger S."/>
            <person name="Fournier E."/>
            <person name="Gout L."/>
            <person name="Hahn M."/>
            <person name="Kohn L."/>
            <person name="Lapalu N."/>
            <person name="Plummer K.M."/>
            <person name="Pradier J.M."/>
            <person name="Quevillon E."/>
            <person name="Sharon A."/>
            <person name="Simon A."/>
            <person name="ten Have A."/>
            <person name="Tudzynski B."/>
            <person name="Tudzynski P."/>
            <person name="Wincker P."/>
            <person name="Andrew M."/>
            <person name="Anthouard V."/>
            <person name="Beever R.E."/>
            <person name="Beffa R."/>
            <person name="Benoit I."/>
            <person name="Bouzid O."/>
            <person name="Brault B."/>
            <person name="Chen Z."/>
            <person name="Choquer M."/>
            <person name="Collemare J."/>
            <person name="Cotton P."/>
            <person name="Danchin E.G."/>
            <person name="Da Silva C."/>
            <person name="Gautier A."/>
            <person name="Giraud C."/>
            <person name="Giraud T."/>
            <person name="Gonzalez C."/>
            <person name="Grossetete S."/>
            <person name="Guldener U."/>
            <person name="Henrissat B."/>
            <person name="Howlett B.J."/>
            <person name="Kodira C."/>
            <person name="Kretschmer M."/>
            <person name="Lappartient A."/>
            <person name="Leroch M."/>
            <person name="Levis C."/>
            <person name="Mauceli E."/>
            <person name="Neuveglise C."/>
            <person name="Oeser B."/>
            <person name="Pearson M."/>
            <person name="Poulain J."/>
            <person name="Poussereau N."/>
            <person name="Quesneville H."/>
            <person name="Rascle C."/>
            <person name="Schumacher J."/>
            <person name="Segurens B."/>
            <person name="Sexton A."/>
            <person name="Silva E."/>
            <person name="Sirven C."/>
            <person name="Soanes D.M."/>
            <person name="Talbot N.J."/>
            <person name="Templeton M."/>
            <person name="Yandava C."/>
            <person name="Yarden O."/>
            <person name="Zeng Q."/>
            <person name="Rollins J.A."/>
            <person name="Lebrun M.H."/>
            <person name="Dickman M."/>
        </authorList>
    </citation>
    <scope>NUCLEOTIDE SEQUENCE [LARGE SCALE GENOMIC DNA]</scope>
    <source>
        <strain evidence="2">T4</strain>
    </source>
</reference>
<dbReference type="EMBL" id="FQ790347">
    <property type="protein sequence ID" value="CCD53525.1"/>
    <property type="molecule type" value="Genomic_DNA"/>
</dbReference>
<sequence>MACRSVAHNARKGIEISGTKSNPVIICPAHIGGFSRTEKWEQTKKIPRCPNWKHHA</sequence>
<dbReference type="AlphaFoldDB" id="G2YPH7"/>
<protein>
    <submittedName>
        <fullName evidence="1">Uncharacterized protein</fullName>
    </submittedName>
</protein>